<dbReference type="Gene3D" id="3.90.79.10">
    <property type="entry name" value="Nucleoside Triphosphate Pyrophosphohydrolase"/>
    <property type="match status" value="1"/>
</dbReference>
<evidence type="ECO:0000256" key="1">
    <source>
        <dbReference type="ARBA" id="ARBA00022801"/>
    </source>
</evidence>
<dbReference type="InterPro" id="IPR020084">
    <property type="entry name" value="NUDIX_hydrolase_CS"/>
</dbReference>
<evidence type="ECO:0000313" key="3">
    <source>
        <dbReference type="EMBL" id="SMO36354.1"/>
    </source>
</evidence>
<reference evidence="3 4" key="1">
    <citation type="submission" date="2017-05" db="EMBL/GenBank/DDBJ databases">
        <authorList>
            <person name="Varghese N."/>
            <person name="Submissions S."/>
        </authorList>
    </citation>
    <scope>NUCLEOTIDE SEQUENCE [LARGE SCALE GENOMIC DNA]</scope>
    <source>
        <strain evidence="3 4">DSM 21985</strain>
    </source>
</reference>
<dbReference type="AlphaFoldDB" id="A0A521ANF5"/>
<name>A0A521ANF5_9BACT</name>
<dbReference type="CDD" id="cd04664">
    <property type="entry name" value="NUDIX_DHNTPase_like"/>
    <property type="match status" value="1"/>
</dbReference>
<evidence type="ECO:0000259" key="2">
    <source>
        <dbReference type="PROSITE" id="PS51462"/>
    </source>
</evidence>
<dbReference type="Pfam" id="PF00293">
    <property type="entry name" value="NUDIX"/>
    <property type="match status" value="1"/>
</dbReference>
<organism evidence="3 4">
    <name type="scientific">Gracilimonas mengyeensis</name>
    <dbReference type="NCBI Taxonomy" id="1302730"/>
    <lineage>
        <taxon>Bacteria</taxon>
        <taxon>Pseudomonadati</taxon>
        <taxon>Balneolota</taxon>
        <taxon>Balneolia</taxon>
        <taxon>Balneolales</taxon>
        <taxon>Balneolaceae</taxon>
        <taxon>Gracilimonas</taxon>
    </lineage>
</organism>
<dbReference type="InterPro" id="IPR000086">
    <property type="entry name" value="NUDIX_hydrolase_dom"/>
</dbReference>
<dbReference type="PANTHER" id="PTHR43736:SF1">
    <property type="entry name" value="DIHYDRONEOPTERIN TRIPHOSPHATE DIPHOSPHATASE"/>
    <property type="match status" value="1"/>
</dbReference>
<protein>
    <submittedName>
        <fullName evidence="3">dATP pyrophosphohydrolase</fullName>
    </submittedName>
</protein>
<dbReference type="SUPFAM" id="SSF55811">
    <property type="entry name" value="Nudix"/>
    <property type="match status" value="1"/>
</dbReference>
<dbReference type="InterPro" id="IPR015797">
    <property type="entry name" value="NUDIX_hydrolase-like_dom_sf"/>
</dbReference>
<feature type="domain" description="Nudix hydrolase" evidence="2">
    <location>
        <begin position="3"/>
        <end position="133"/>
    </location>
</feature>
<gene>
    <name evidence="3" type="ORF">SAMN06265219_101270</name>
</gene>
<accession>A0A521ANF5</accession>
<dbReference type="PROSITE" id="PS00893">
    <property type="entry name" value="NUDIX_BOX"/>
    <property type="match status" value="1"/>
</dbReference>
<dbReference type="OrthoDB" id="9804563at2"/>
<keyword evidence="4" id="KW-1185">Reference proteome</keyword>
<dbReference type="Proteomes" id="UP000317557">
    <property type="component" value="Unassembled WGS sequence"/>
</dbReference>
<sequence>MKKLIDVYPYKIKNGVPLFLIFKRSSGKIYANQWRMVGGKVKEGEAYWEAALRELKEETGITPTNFWTIPSVNQFYEAKTDSIHSIPAFAAEIDAKADIVLDDEHSEYKWIGVEGMAPFISWPEQRRLIKLTYDILTDEFLEILPEWNIDIS</sequence>
<dbReference type="EMBL" id="FXTP01000001">
    <property type="protein sequence ID" value="SMO36354.1"/>
    <property type="molecule type" value="Genomic_DNA"/>
</dbReference>
<evidence type="ECO:0000313" key="4">
    <source>
        <dbReference type="Proteomes" id="UP000317557"/>
    </source>
</evidence>
<dbReference type="GO" id="GO:0016787">
    <property type="term" value="F:hydrolase activity"/>
    <property type="evidence" value="ECO:0007669"/>
    <property type="project" value="UniProtKB-KW"/>
</dbReference>
<dbReference type="PANTHER" id="PTHR43736">
    <property type="entry name" value="ADP-RIBOSE PYROPHOSPHATASE"/>
    <property type="match status" value="1"/>
</dbReference>
<dbReference type="PROSITE" id="PS51462">
    <property type="entry name" value="NUDIX"/>
    <property type="match status" value="1"/>
</dbReference>
<dbReference type="RefSeq" id="WP_142452782.1">
    <property type="nucleotide sequence ID" value="NZ_FXTP01000001.1"/>
</dbReference>
<keyword evidence="1 3" id="KW-0378">Hydrolase</keyword>
<proteinExistence type="predicted"/>